<dbReference type="Proteomes" id="UP001620645">
    <property type="component" value="Unassembled WGS sequence"/>
</dbReference>
<keyword evidence="2" id="KW-1133">Transmembrane helix</keyword>
<evidence type="ECO:0000256" key="1">
    <source>
        <dbReference type="SAM" id="MobiDB-lite"/>
    </source>
</evidence>
<feature type="region of interest" description="Disordered" evidence="1">
    <location>
        <begin position="1"/>
        <end position="20"/>
    </location>
</feature>
<accession>A0ABD2JIF0</accession>
<gene>
    <name evidence="3" type="ORF">niasHS_006847</name>
</gene>
<evidence type="ECO:0000313" key="4">
    <source>
        <dbReference type="Proteomes" id="UP001620645"/>
    </source>
</evidence>
<dbReference type="EMBL" id="JBICCN010000143">
    <property type="protein sequence ID" value="KAL3090395.1"/>
    <property type="molecule type" value="Genomic_DNA"/>
</dbReference>
<keyword evidence="2" id="KW-0812">Transmembrane</keyword>
<evidence type="ECO:0000313" key="3">
    <source>
        <dbReference type="EMBL" id="KAL3090395.1"/>
    </source>
</evidence>
<proteinExistence type="predicted"/>
<feature type="transmembrane region" description="Helical" evidence="2">
    <location>
        <begin position="63"/>
        <end position="82"/>
    </location>
</feature>
<feature type="compositionally biased region" description="Basic and acidic residues" evidence="1">
    <location>
        <begin position="7"/>
        <end position="20"/>
    </location>
</feature>
<reference evidence="3 4" key="1">
    <citation type="submission" date="2024-10" db="EMBL/GenBank/DDBJ databases">
        <authorList>
            <person name="Kim D."/>
        </authorList>
    </citation>
    <scope>NUCLEOTIDE SEQUENCE [LARGE SCALE GENOMIC DNA]</scope>
    <source>
        <strain evidence="3">Taebaek</strain>
    </source>
</reference>
<name>A0ABD2JIF0_HETSC</name>
<keyword evidence="4" id="KW-1185">Reference proteome</keyword>
<dbReference type="AlphaFoldDB" id="A0ABD2JIF0"/>
<evidence type="ECO:0000256" key="2">
    <source>
        <dbReference type="SAM" id="Phobius"/>
    </source>
</evidence>
<sequence>MAFIYEHGGEKKMDLEKDSAEARKDEPNLFRILLGGKPDNPSDPAANRRVPIGARFLTGEPKWRYFVLPLLFGAFVFAIRPWQWQRPGGRKSEGK</sequence>
<keyword evidence="2" id="KW-0472">Membrane</keyword>
<organism evidence="3 4">
    <name type="scientific">Heterodera schachtii</name>
    <name type="common">Sugarbeet cyst nematode worm</name>
    <name type="synonym">Tylenchus schachtii</name>
    <dbReference type="NCBI Taxonomy" id="97005"/>
    <lineage>
        <taxon>Eukaryota</taxon>
        <taxon>Metazoa</taxon>
        <taxon>Ecdysozoa</taxon>
        <taxon>Nematoda</taxon>
        <taxon>Chromadorea</taxon>
        <taxon>Rhabditida</taxon>
        <taxon>Tylenchina</taxon>
        <taxon>Tylenchomorpha</taxon>
        <taxon>Tylenchoidea</taxon>
        <taxon>Heteroderidae</taxon>
        <taxon>Heteroderinae</taxon>
        <taxon>Heterodera</taxon>
    </lineage>
</organism>
<comment type="caution">
    <text evidence="3">The sequence shown here is derived from an EMBL/GenBank/DDBJ whole genome shotgun (WGS) entry which is preliminary data.</text>
</comment>
<protein>
    <submittedName>
        <fullName evidence="3">Uncharacterized protein</fullName>
    </submittedName>
</protein>